<evidence type="ECO:0000313" key="1">
    <source>
        <dbReference type="EMBL" id="CDL10956.1"/>
    </source>
</evidence>
<name>W1DNE0_KLEPN</name>
<comment type="caution">
    <text evidence="1">The sequence shown here is derived from an EMBL/GenBank/DDBJ whole genome shotgun (WGS) entry which is preliminary data.</text>
</comment>
<dbReference type="EMBL" id="CBWK010000589">
    <property type="protein sequence ID" value="CDL10956.1"/>
    <property type="molecule type" value="Genomic_DNA"/>
</dbReference>
<reference evidence="1" key="1">
    <citation type="submission" date="2013-10" db="EMBL/GenBank/DDBJ databases">
        <title>Antibiotic resistance diversity of beta-lactamase producers in the General Hospital Vienna.</title>
        <authorList>
            <person name="Barisic I."/>
            <person name="Mitteregger D."/>
            <person name="Hirschl A.M."/>
            <person name="Noehammer C."/>
            <person name="Wiesinger-Mayr H."/>
        </authorList>
    </citation>
    <scope>NUCLEOTIDE SEQUENCE [LARGE SCALE GENOMIC DNA]</scope>
    <source>
        <strain evidence="1">IS43</strain>
    </source>
</reference>
<keyword evidence="2" id="KW-1185">Reference proteome</keyword>
<accession>W1DNE0</accession>
<proteinExistence type="predicted"/>
<dbReference type="Proteomes" id="UP000019183">
    <property type="component" value="Unassembled WGS sequence"/>
</dbReference>
<dbReference type="AlphaFoldDB" id="W1DNE0"/>
<organism evidence="1 2">
    <name type="scientific">Klebsiella pneumoniae IS43</name>
    <dbReference type="NCBI Taxonomy" id="1432552"/>
    <lineage>
        <taxon>Bacteria</taxon>
        <taxon>Pseudomonadati</taxon>
        <taxon>Pseudomonadota</taxon>
        <taxon>Gammaproteobacteria</taxon>
        <taxon>Enterobacterales</taxon>
        <taxon>Enterobacteriaceae</taxon>
        <taxon>Klebsiella/Raoultella group</taxon>
        <taxon>Klebsiella</taxon>
        <taxon>Klebsiella pneumoniae complex</taxon>
    </lineage>
</organism>
<sequence>MEVAHPGAVCVEIMNINTRKIPNFCVRSDERTIKQDEFLNNCL</sequence>
<protein>
    <submittedName>
        <fullName evidence="1">Uncharacterized protein</fullName>
    </submittedName>
</protein>
<evidence type="ECO:0000313" key="2">
    <source>
        <dbReference type="Proteomes" id="UP000019183"/>
    </source>
</evidence>